<evidence type="ECO:0000313" key="2">
    <source>
        <dbReference type="Proteomes" id="UP000603602"/>
    </source>
</evidence>
<organism evidence="1 2">
    <name type="scientific">Thauera sedimentorum</name>
    <dbReference type="NCBI Taxonomy" id="2767595"/>
    <lineage>
        <taxon>Bacteria</taxon>
        <taxon>Pseudomonadati</taxon>
        <taxon>Pseudomonadota</taxon>
        <taxon>Betaproteobacteria</taxon>
        <taxon>Rhodocyclales</taxon>
        <taxon>Zoogloeaceae</taxon>
        <taxon>Thauera</taxon>
    </lineage>
</organism>
<proteinExistence type="predicted"/>
<keyword evidence="2" id="KW-1185">Reference proteome</keyword>
<accession>A0ABR9B5X0</accession>
<sequence length="188" mass="21229">MTGYSYADEDRLETRNTYFYSPYGGEAFLEAWAAHRRSLLAEASLPADVPQGTPTGEPGDAEVLGWLDAWRAGRKPRGALRARLEARLRHFEVSKRLFPEYDVDGRPMERSDYRKAQRYVNFALMLEAGYVVEGDLRLLNALLKCMDTLFSIVDLCSLDRSTLAWLGERELLHVEALAGRVGAAWRAA</sequence>
<reference evidence="2" key="1">
    <citation type="submission" date="2023-07" db="EMBL/GenBank/DDBJ databases">
        <title>Thauera sp. CAU 1555 isolated from sand of Yaerae Beach.</title>
        <authorList>
            <person name="Kim W."/>
        </authorList>
    </citation>
    <scope>NUCLEOTIDE SEQUENCE [LARGE SCALE GENOMIC DNA]</scope>
    <source>
        <strain evidence="2">CAU 1555</strain>
    </source>
</reference>
<name>A0ABR9B5X0_9RHOO</name>
<gene>
    <name evidence="1" type="ORF">IFO67_02590</name>
</gene>
<dbReference type="EMBL" id="JACYTO010000001">
    <property type="protein sequence ID" value="MBD8501760.1"/>
    <property type="molecule type" value="Genomic_DNA"/>
</dbReference>
<evidence type="ECO:0000313" key="1">
    <source>
        <dbReference type="EMBL" id="MBD8501760.1"/>
    </source>
</evidence>
<dbReference type="RefSeq" id="WP_187716591.1">
    <property type="nucleotide sequence ID" value="NZ_JACTAH010000001.1"/>
</dbReference>
<comment type="caution">
    <text evidence="1">The sequence shown here is derived from an EMBL/GenBank/DDBJ whole genome shotgun (WGS) entry which is preliminary data.</text>
</comment>
<dbReference type="Proteomes" id="UP000603602">
    <property type="component" value="Unassembled WGS sequence"/>
</dbReference>
<protein>
    <submittedName>
        <fullName evidence="1">Uncharacterized protein</fullName>
    </submittedName>
</protein>